<reference evidence="2 3" key="1">
    <citation type="journal article" date="2013" name="Nature">
        <title>Insights into bilaterian evolution from three spiralian genomes.</title>
        <authorList>
            <person name="Simakov O."/>
            <person name="Marletaz F."/>
            <person name="Cho S.J."/>
            <person name="Edsinger-Gonzales E."/>
            <person name="Havlak P."/>
            <person name="Hellsten U."/>
            <person name="Kuo D.H."/>
            <person name="Larsson T."/>
            <person name="Lv J."/>
            <person name="Arendt D."/>
            <person name="Savage R."/>
            <person name="Osoegawa K."/>
            <person name="de Jong P."/>
            <person name="Grimwood J."/>
            <person name="Chapman J.A."/>
            <person name="Shapiro H."/>
            <person name="Aerts A."/>
            <person name="Otillar R.P."/>
            <person name="Terry A.Y."/>
            <person name="Boore J.L."/>
            <person name="Grigoriev I.V."/>
            <person name="Lindberg D.R."/>
            <person name="Seaver E.C."/>
            <person name="Weisblat D.A."/>
            <person name="Putnam N.H."/>
            <person name="Rokhsar D.S."/>
        </authorList>
    </citation>
    <scope>NUCLEOTIDE SEQUENCE [LARGE SCALE GENOMIC DNA]</scope>
</reference>
<feature type="compositionally biased region" description="Polar residues" evidence="1">
    <location>
        <begin position="57"/>
        <end position="68"/>
    </location>
</feature>
<dbReference type="AlphaFoldDB" id="V4B2W5"/>
<evidence type="ECO:0000256" key="1">
    <source>
        <dbReference type="SAM" id="MobiDB-lite"/>
    </source>
</evidence>
<dbReference type="GeneID" id="20241495"/>
<dbReference type="Proteomes" id="UP000030746">
    <property type="component" value="Unassembled WGS sequence"/>
</dbReference>
<dbReference type="KEGG" id="lgi:LOTGIDRAFT_170698"/>
<evidence type="ECO:0000313" key="2">
    <source>
        <dbReference type="EMBL" id="ESP04453.1"/>
    </source>
</evidence>
<keyword evidence="3" id="KW-1185">Reference proteome</keyword>
<dbReference type="HOGENOM" id="CLU_1817967_0_0_1"/>
<dbReference type="EMBL" id="KB199728">
    <property type="protein sequence ID" value="ESP04453.1"/>
    <property type="molecule type" value="Genomic_DNA"/>
</dbReference>
<accession>V4B2W5</accession>
<organism evidence="2 3">
    <name type="scientific">Lottia gigantea</name>
    <name type="common">Giant owl limpet</name>
    <dbReference type="NCBI Taxonomy" id="225164"/>
    <lineage>
        <taxon>Eukaryota</taxon>
        <taxon>Metazoa</taxon>
        <taxon>Spiralia</taxon>
        <taxon>Lophotrochozoa</taxon>
        <taxon>Mollusca</taxon>
        <taxon>Gastropoda</taxon>
        <taxon>Patellogastropoda</taxon>
        <taxon>Lottioidea</taxon>
        <taxon>Lottiidae</taxon>
        <taxon>Lottia</taxon>
    </lineage>
</organism>
<feature type="region of interest" description="Disordered" evidence="1">
    <location>
        <begin position="1"/>
        <end position="142"/>
    </location>
</feature>
<sequence>MSAVIARVNVTQKADAPVYKGGEHRERISPSLQLQKPHYNWSRDAVVPAQSKKKLQRSSQDTTRSLSTTKEDENSNIHGSHQEVQQQQIGQQKKKTVISTEVIKKSNHNILDERRGKQLPTPPQNHPKISTHRTQKPVKLQL</sequence>
<evidence type="ECO:0000313" key="3">
    <source>
        <dbReference type="Proteomes" id="UP000030746"/>
    </source>
</evidence>
<proteinExistence type="predicted"/>
<name>V4B2W5_LOTGI</name>
<gene>
    <name evidence="2" type="ORF">LOTGIDRAFT_170698</name>
</gene>
<feature type="compositionally biased region" description="Low complexity" evidence="1">
    <location>
        <begin position="82"/>
        <end position="91"/>
    </location>
</feature>
<dbReference type="CTD" id="20241495"/>
<protein>
    <submittedName>
        <fullName evidence="2">Uncharacterized protein</fullName>
    </submittedName>
</protein>
<dbReference type="RefSeq" id="XP_009044784.1">
    <property type="nucleotide sequence ID" value="XM_009046536.1"/>
</dbReference>